<feature type="compositionally biased region" description="Polar residues" evidence="1">
    <location>
        <begin position="581"/>
        <end position="597"/>
    </location>
</feature>
<name>A0ABN8NY58_9CNID</name>
<protein>
    <recommendedName>
        <fullName evidence="3">Fibronectin type-III domain-containing protein</fullName>
    </recommendedName>
</protein>
<feature type="compositionally biased region" description="Polar residues" evidence="1">
    <location>
        <begin position="499"/>
        <end position="527"/>
    </location>
</feature>
<organism evidence="4 5">
    <name type="scientific">Porites lobata</name>
    <dbReference type="NCBI Taxonomy" id="104759"/>
    <lineage>
        <taxon>Eukaryota</taxon>
        <taxon>Metazoa</taxon>
        <taxon>Cnidaria</taxon>
        <taxon>Anthozoa</taxon>
        <taxon>Hexacorallia</taxon>
        <taxon>Scleractinia</taxon>
        <taxon>Fungiina</taxon>
        <taxon>Poritidae</taxon>
        <taxon>Porites</taxon>
    </lineage>
</organism>
<feature type="compositionally biased region" description="Low complexity" evidence="1">
    <location>
        <begin position="316"/>
        <end position="399"/>
    </location>
</feature>
<feature type="compositionally biased region" description="Low complexity" evidence="1">
    <location>
        <begin position="123"/>
        <end position="138"/>
    </location>
</feature>
<feature type="compositionally biased region" description="Polar residues" evidence="1">
    <location>
        <begin position="544"/>
        <end position="568"/>
    </location>
</feature>
<evidence type="ECO:0000259" key="3">
    <source>
        <dbReference type="PROSITE" id="PS50853"/>
    </source>
</evidence>
<evidence type="ECO:0000313" key="4">
    <source>
        <dbReference type="EMBL" id="CAH3126746.1"/>
    </source>
</evidence>
<accession>A0ABN8NY58</accession>
<dbReference type="SMART" id="SM00060">
    <property type="entry name" value="FN3"/>
    <property type="match status" value="1"/>
</dbReference>
<evidence type="ECO:0000313" key="5">
    <source>
        <dbReference type="Proteomes" id="UP001159405"/>
    </source>
</evidence>
<feature type="compositionally biased region" description="Polar residues" evidence="1">
    <location>
        <begin position="139"/>
        <end position="181"/>
    </location>
</feature>
<dbReference type="InterPro" id="IPR013783">
    <property type="entry name" value="Ig-like_fold"/>
</dbReference>
<feature type="compositionally biased region" description="Polar residues" evidence="1">
    <location>
        <begin position="468"/>
        <end position="481"/>
    </location>
</feature>
<dbReference type="PROSITE" id="PS50853">
    <property type="entry name" value="FN3"/>
    <property type="match status" value="1"/>
</dbReference>
<feature type="compositionally biased region" description="Low complexity" evidence="1">
    <location>
        <begin position="262"/>
        <end position="274"/>
    </location>
</feature>
<feature type="chain" id="PRO_5045119346" description="Fibronectin type-III domain-containing protein" evidence="2">
    <location>
        <begin position="22"/>
        <end position="1276"/>
    </location>
</feature>
<evidence type="ECO:0000256" key="1">
    <source>
        <dbReference type="SAM" id="MobiDB-lite"/>
    </source>
</evidence>
<reference evidence="4 5" key="1">
    <citation type="submission" date="2022-05" db="EMBL/GenBank/DDBJ databases">
        <authorList>
            <consortium name="Genoscope - CEA"/>
            <person name="William W."/>
        </authorList>
    </citation>
    <scope>NUCLEOTIDE SEQUENCE [LARGE SCALE GENOMIC DNA]</scope>
</reference>
<feature type="compositionally biased region" description="Acidic residues" evidence="1">
    <location>
        <begin position="410"/>
        <end position="421"/>
    </location>
</feature>
<evidence type="ECO:0000256" key="2">
    <source>
        <dbReference type="SAM" id="SignalP"/>
    </source>
</evidence>
<dbReference type="EMBL" id="CALNXK010000043">
    <property type="protein sequence ID" value="CAH3126746.1"/>
    <property type="molecule type" value="Genomic_DNA"/>
</dbReference>
<dbReference type="CDD" id="cd00063">
    <property type="entry name" value="FN3"/>
    <property type="match status" value="1"/>
</dbReference>
<dbReference type="InterPro" id="IPR003961">
    <property type="entry name" value="FN3_dom"/>
</dbReference>
<feature type="domain" description="Fibronectin type-III" evidence="3">
    <location>
        <begin position="608"/>
        <end position="706"/>
    </location>
</feature>
<keyword evidence="5" id="KW-1185">Reference proteome</keyword>
<dbReference type="Gene3D" id="2.60.40.10">
    <property type="entry name" value="Immunoglobulins"/>
    <property type="match status" value="1"/>
</dbReference>
<keyword evidence="2" id="KW-0732">Signal</keyword>
<feature type="compositionally biased region" description="Acidic residues" evidence="1">
    <location>
        <begin position="248"/>
        <end position="261"/>
    </location>
</feature>
<gene>
    <name evidence="4" type="ORF">PLOB_00032767</name>
</gene>
<feature type="compositionally biased region" description="Low complexity" evidence="1">
    <location>
        <begin position="297"/>
        <end position="309"/>
    </location>
</feature>
<feature type="signal peptide" evidence="2">
    <location>
        <begin position="1"/>
        <end position="21"/>
    </location>
</feature>
<feature type="compositionally biased region" description="Acidic residues" evidence="1">
    <location>
        <begin position="275"/>
        <end position="296"/>
    </location>
</feature>
<feature type="region of interest" description="Disordered" evidence="1">
    <location>
        <begin position="123"/>
        <end position="611"/>
    </location>
</feature>
<feature type="compositionally biased region" description="Low complexity" evidence="1">
    <location>
        <begin position="422"/>
        <end position="461"/>
    </location>
</feature>
<proteinExistence type="predicted"/>
<comment type="caution">
    <text evidence="4">The sequence shown here is derived from an EMBL/GenBank/DDBJ whole genome shotgun (WGS) entry which is preliminary data.</text>
</comment>
<sequence length="1276" mass="139184">MWRTLKLVLLLVMCFTAISFSKKSKKKKNKKWKDYRRFWCTDPGRELITRGTTAEECRSFCGDGCEAVEWWENGKNACYTCKDLKLLAEFPKRLKNDQSFPPHVFVKRIPGKFLPRKSDLMTTATPFTTTTQETPTSPSYNEGTTISTKPEFASPSNSQQITTSVIQDQTTLPTKEVGTTKSPEKDGTTTQPGEDKGEEESTTTSLKEDGTTASSERSATASGDERTTTSPEEVSSTTSPEEGVTTPPEEEGITTSSEEEGTTTSSKEVSVTTSSEEEGTITSPEEEATTSPEEEGTTTSSEEVNATTSSEKDSETTSSEEVSATTSSSEEGTTTSPEEEGTTTSSSDEATTSLRDVSVTTFSFEEGTTSSTEEEGTTISPEEVSATASSSEEGTTTSPEEIRVIKTSSEEEETTSPEEEGTTLSPEEVIEATTSSEDVSVTTSPKENGPTTSPEEVSETTSPKEEGTTQSPGEEQSTTSAEKGAQRRKKSSTRRKEGTTPSPGEEQSTTSPEVDEGATTSPEEVSATTSPEEEGTTPSPGEEQSTTSPEVDEGATTSPEEVSATTSPGEEGTAISPKKGGTTTSPEEVGNTSSAPTSPAVEATFPDTPRNVKAKALSETEIEVTWDSPIREGHGLYYEVRVAEVTEDVGVTTERLIRVIRMPGTNPSFVIRSLSPESQYIISVSAGNDYGPSGWSDLIYSETPKVIKARTETADCSGKNDTTNGGEMPSCVNVENDDQIYTVNASYGRWPDDGFCRTLLDSADVSAHDQIDAYKISADLYVPELKGFSDDVYLGVLFNAKDENNFDFVSFRFGSRDNSCFQTGTARNGQVNWFGSQSGSCPFGPPAKERWTRTALEIRDSEVTVFLDDTYITSFKAHLPLKAAGGVAVANNHGNVIRFKDFSITDLPPLPFTDKSCASLQDHKEYYSIISQNDHWFQGFCRVRAKDAIGQDSLKENETSYQISVDLFSEVDWSGDRLAYVGIIFNARDINNADFIYFRPFWKDHCYQTGYLLAGYQMREGSKTGPCSCAVKGGKWFNVRLEIRGNMVTVIMNDIPTTTFKSHYSAINKGSGVLVTGGRRMAIRFKNLFTWRLPQLPFVSKHCQSTRVAEVLGGDVFTLMAHSGVEDPEHSVICRALFPKVIVADSYVVSVKIQAKGSLMGGKYGIIFNVKNADSFDFVSFRPYHRSSCVEAGHFKVNNVKEYYTIKSLSCSYGILKSGRWYDVRVKVSGRDVKVLVNDVEVAGFTSHSDVNGRGGVMVASGFKRKISFKNFRVFN</sequence>
<dbReference type="InterPro" id="IPR036116">
    <property type="entry name" value="FN3_sf"/>
</dbReference>
<dbReference type="Gene3D" id="2.60.120.560">
    <property type="entry name" value="Exo-inulinase, domain 1"/>
    <property type="match status" value="2"/>
</dbReference>
<feature type="compositionally biased region" description="Low complexity" evidence="1">
    <location>
        <begin position="211"/>
        <end position="247"/>
    </location>
</feature>
<dbReference type="Proteomes" id="UP001159405">
    <property type="component" value="Unassembled WGS sequence"/>
</dbReference>
<dbReference type="SUPFAM" id="SSF49265">
    <property type="entry name" value="Fibronectin type III"/>
    <property type="match status" value="1"/>
</dbReference>
<dbReference type="Pfam" id="PF00041">
    <property type="entry name" value="fn3"/>
    <property type="match status" value="1"/>
</dbReference>